<accession>A1S1W0</accession>
<dbReference type="SUPFAM" id="SSF52172">
    <property type="entry name" value="CheY-like"/>
    <property type="match status" value="1"/>
</dbReference>
<gene>
    <name evidence="6" type="ordered locus">Sama_0154</name>
</gene>
<dbReference type="InterPro" id="IPR039420">
    <property type="entry name" value="WalR-like"/>
</dbReference>
<protein>
    <submittedName>
        <fullName evidence="6">Response regulator receiver protein</fullName>
    </submittedName>
</protein>
<dbReference type="PANTHER" id="PTHR48111:SF47">
    <property type="entry name" value="TRANSCRIPTIONAL REGULATORY PROTEIN RSTA"/>
    <property type="match status" value="1"/>
</dbReference>
<keyword evidence="7" id="KW-1185">Reference proteome</keyword>
<dbReference type="GO" id="GO:0000156">
    <property type="term" value="F:phosphorelay response regulator activity"/>
    <property type="evidence" value="ECO:0007669"/>
    <property type="project" value="TreeGrafter"/>
</dbReference>
<dbReference type="GO" id="GO:0005829">
    <property type="term" value="C:cytosol"/>
    <property type="evidence" value="ECO:0007669"/>
    <property type="project" value="TreeGrafter"/>
</dbReference>
<dbReference type="STRING" id="326297.Sama_0154"/>
<evidence type="ECO:0000256" key="1">
    <source>
        <dbReference type="ARBA" id="ARBA00023125"/>
    </source>
</evidence>
<dbReference type="Pfam" id="PF00072">
    <property type="entry name" value="Response_reg"/>
    <property type="match status" value="1"/>
</dbReference>
<dbReference type="InterPro" id="IPR001789">
    <property type="entry name" value="Sig_transdc_resp-reg_receiver"/>
</dbReference>
<proteinExistence type="predicted"/>
<feature type="DNA-binding region" description="OmpR/PhoB-type" evidence="3">
    <location>
        <begin position="134"/>
        <end position="233"/>
    </location>
</feature>
<dbReference type="GO" id="GO:0000976">
    <property type="term" value="F:transcription cis-regulatory region binding"/>
    <property type="evidence" value="ECO:0007669"/>
    <property type="project" value="TreeGrafter"/>
</dbReference>
<dbReference type="Proteomes" id="UP000009175">
    <property type="component" value="Chromosome"/>
</dbReference>
<dbReference type="InterPro" id="IPR016032">
    <property type="entry name" value="Sig_transdc_resp-reg_C-effctor"/>
</dbReference>
<dbReference type="OrthoDB" id="9802426at2"/>
<organism evidence="6 7">
    <name type="scientific">Shewanella amazonensis (strain ATCC BAA-1098 / SB2B)</name>
    <dbReference type="NCBI Taxonomy" id="326297"/>
    <lineage>
        <taxon>Bacteria</taxon>
        <taxon>Pseudomonadati</taxon>
        <taxon>Pseudomonadota</taxon>
        <taxon>Gammaproteobacteria</taxon>
        <taxon>Alteromonadales</taxon>
        <taxon>Shewanellaceae</taxon>
        <taxon>Shewanella</taxon>
    </lineage>
</organism>
<dbReference type="PANTHER" id="PTHR48111">
    <property type="entry name" value="REGULATOR OF RPOS"/>
    <property type="match status" value="1"/>
</dbReference>
<evidence type="ECO:0000313" key="6">
    <source>
        <dbReference type="EMBL" id="ABL98366.1"/>
    </source>
</evidence>
<keyword evidence="2" id="KW-0597">Phosphoprotein</keyword>
<evidence type="ECO:0000256" key="3">
    <source>
        <dbReference type="PROSITE-ProRule" id="PRU01091"/>
    </source>
</evidence>
<dbReference type="Gene3D" id="3.40.50.2300">
    <property type="match status" value="1"/>
</dbReference>
<dbReference type="SUPFAM" id="SSF46894">
    <property type="entry name" value="C-terminal effector domain of the bipartite response regulators"/>
    <property type="match status" value="1"/>
</dbReference>
<reference evidence="6 7" key="1">
    <citation type="submission" date="2006-12" db="EMBL/GenBank/DDBJ databases">
        <title>Complete sequence of Shewanella amazonensis SB2B.</title>
        <authorList>
            <consortium name="US DOE Joint Genome Institute"/>
            <person name="Copeland A."/>
            <person name="Lucas S."/>
            <person name="Lapidus A."/>
            <person name="Barry K."/>
            <person name="Detter J.C."/>
            <person name="Glavina del Rio T."/>
            <person name="Hammon N."/>
            <person name="Israni S."/>
            <person name="Dalin E."/>
            <person name="Tice H."/>
            <person name="Pitluck S."/>
            <person name="Munk A.C."/>
            <person name="Brettin T."/>
            <person name="Bruce D."/>
            <person name="Han C."/>
            <person name="Tapia R."/>
            <person name="Gilna P."/>
            <person name="Schmutz J."/>
            <person name="Larimer F."/>
            <person name="Land M."/>
            <person name="Hauser L."/>
            <person name="Kyrpides N."/>
            <person name="Mikhailova N."/>
            <person name="Fredrickson J."/>
            <person name="Richardson P."/>
        </authorList>
    </citation>
    <scope>NUCLEOTIDE SEQUENCE [LARGE SCALE GENOMIC DNA]</scope>
    <source>
        <strain evidence="7">ATCC BAA-1098 / SB2B</strain>
    </source>
</reference>
<dbReference type="Pfam" id="PF00486">
    <property type="entry name" value="Trans_reg_C"/>
    <property type="match status" value="1"/>
</dbReference>
<dbReference type="eggNOG" id="COG0745">
    <property type="taxonomic scope" value="Bacteria"/>
</dbReference>
<dbReference type="HOGENOM" id="CLU_000445_30_4_6"/>
<dbReference type="CDD" id="cd00383">
    <property type="entry name" value="trans_reg_C"/>
    <property type="match status" value="1"/>
</dbReference>
<dbReference type="EMBL" id="CP000507">
    <property type="protein sequence ID" value="ABL98366.1"/>
    <property type="molecule type" value="Genomic_DNA"/>
</dbReference>
<feature type="modified residue" description="4-aspartylphosphate" evidence="2">
    <location>
        <position position="53"/>
    </location>
</feature>
<dbReference type="SMART" id="SM00448">
    <property type="entry name" value="REC"/>
    <property type="match status" value="1"/>
</dbReference>
<dbReference type="Gene3D" id="1.10.10.10">
    <property type="entry name" value="Winged helix-like DNA-binding domain superfamily/Winged helix DNA-binding domain"/>
    <property type="match status" value="1"/>
</dbReference>
<keyword evidence="1 3" id="KW-0238">DNA-binding</keyword>
<dbReference type="Gene3D" id="6.10.250.690">
    <property type="match status" value="1"/>
</dbReference>
<feature type="domain" description="OmpR/PhoB-type" evidence="5">
    <location>
        <begin position="134"/>
        <end position="233"/>
    </location>
</feature>
<evidence type="ECO:0000256" key="2">
    <source>
        <dbReference type="PROSITE-ProRule" id="PRU00169"/>
    </source>
</evidence>
<dbReference type="KEGG" id="saz:Sama_0154"/>
<dbReference type="PROSITE" id="PS51755">
    <property type="entry name" value="OMPR_PHOB"/>
    <property type="match status" value="1"/>
</dbReference>
<dbReference type="InterPro" id="IPR011006">
    <property type="entry name" value="CheY-like_superfamily"/>
</dbReference>
<sequence>MQAKILYIEDDHKLAGLVKNFLQSHGFEVTHLPSAEGALEQLYYGSFDLLLLDIGLPTEDGISLCRQIRDRFTGQILFMTARRSAVDEVEGLMAGADDYLTKPVAPEILLARIQTRLKRREPQEMVEVDTAKPQSEMHFGRLCIRLAARQAFWDEESLRLTTAEFDILAQLAKHAGQIVCREDLFKYTTGAPYDGLNRTMDNRISRLRRKLGDNMDDPFKIKTIWGKGYLFVPDIWG</sequence>
<dbReference type="GO" id="GO:0006355">
    <property type="term" value="P:regulation of DNA-templated transcription"/>
    <property type="evidence" value="ECO:0007669"/>
    <property type="project" value="InterPro"/>
</dbReference>
<dbReference type="SMART" id="SM00862">
    <property type="entry name" value="Trans_reg_C"/>
    <property type="match status" value="1"/>
</dbReference>
<dbReference type="PROSITE" id="PS50110">
    <property type="entry name" value="RESPONSE_REGULATORY"/>
    <property type="match status" value="1"/>
</dbReference>
<evidence type="ECO:0000313" key="7">
    <source>
        <dbReference type="Proteomes" id="UP000009175"/>
    </source>
</evidence>
<evidence type="ECO:0000259" key="5">
    <source>
        <dbReference type="PROSITE" id="PS51755"/>
    </source>
</evidence>
<dbReference type="RefSeq" id="WP_011758277.1">
    <property type="nucleotide sequence ID" value="NC_008700.1"/>
</dbReference>
<dbReference type="AlphaFoldDB" id="A1S1W0"/>
<dbReference type="InterPro" id="IPR001867">
    <property type="entry name" value="OmpR/PhoB-type_DNA-bd"/>
</dbReference>
<dbReference type="GO" id="GO:0032993">
    <property type="term" value="C:protein-DNA complex"/>
    <property type="evidence" value="ECO:0007669"/>
    <property type="project" value="TreeGrafter"/>
</dbReference>
<dbReference type="InterPro" id="IPR036388">
    <property type="entry name" value="WH-like_DNA-bd_sf"/>
</dbReference>
<evidence type="ECO:0000259" key="4">
    <source>
        <dbReference type="PROSITE" id="PS50110"/>
    </source>
</evidence>
<feature type="domain" description="Response regulatory" evidence="4">
    <location>
        <begin position="4"/>
        <end position="117"/>
    </location>
</feature>
<name>A1S1W0_SHEAM</name>